<evidence type="ECO:0000313" key="2">
    <source>
        <dbReference type="EMBL" id="KRL52199.1"/>
    </source>
</evidence>
<dbReference type="EMBL" id="AZEU01000044">
    <property type="protein sequence ID" value="KRL52199.1"/>
    <property type="molecule type" value="Genomic_DNA"/>
</dbReference>
<evidence type="ECO:0000313" key="3">
    <source>
        <dbReference type="Proteomes" id="UP000051790"/>
    </source>
</evidence>
<dbReference type="RefSeq" id="WP_156647259.1">
    <property type="nucleotide sequence ID" value="NZ_AZEU01000044.1"/>
</dbReference>
<dbReference type="AlphaFoldDB" id="A0A0R1R5C5"/>
<reference evidence="2 3" key="1">
    <citation type="journal article" date="2015" name="Genome Announc.">
        <title>Expanding the biotechnology potential of lactobacilli through comparative genomics of 213 strains and associated genera.</title>
        <authorList>
            <person name="Sun Z."/>
            <person name="Harris H.M."/>
            <person name="McCann A."/>
            <person name="Guo C."/>
            <person name="Argimon S."/>
            <person name="Zhang W."/>
            <person name="Yang X."/>
            <person name="Jeffery I.B."/>
            <person name="Cooney J.C."/>
            <person name="Kagawa T.F."/>
            <person name="Liu W."/>
            <person name="Song Y."/>
            <person name="Salvetti E."/>
            <person name="Wrobel A."/>
            <person name="Rasinkangas P."/>
            <person name="Parkhill J."/>
            <person name="Rea M.C."/>
            <person name="O'Sullivan O."/>
            <person name="Ritari J."/>
            <person name="Douillard F.P."/>
            <person name="Paul Ross R."/>
            <person name="Yang R."/>
            <person name="Briner A.E."/>
            <person name="Felis G.E."/>
            <person name="de Vos W.M."/>
            <person name="Barrangou R."/>
            <person name="Klaenhammer T.R."/>
            <person name="Caufield P.W."/>
            <person name="Cui Y."/>
            <person name="Zhang H."/>
            <person name="O'Toole P.W."/>
        </authorList>
    </citation>
    <scope>NUCLEOTIDE SEQUENCE [LARGE SCALE GENOMIC DNA]</scope>
    <source>
        <strain evidence="2 3">DSM 13343</strain>
    </source>
</reference>
<keyword evidence="1" id="KW-0472">Membrane</keyword>
<comment type="caution">
    <text evidence="2">The sequence shown here is derived from an EMBL/GenBank/DDBJ whole genome shotgun (WGS) entry which is preliminary data.</text>
</comment>
<keyword evidence="1" id="KW-0812">Transmembrane</keyword>
<sequence length="54" mass="5955">MTDDHQAAYRQANTQFDRFSSLISKCRSGSAIAFGLLVIFGIAFWQIGQSLATN</sequence>
<dbReference type="PATRIC" id="fig|1423769.4.peg.2865"/>
<accession>A0A0R1R5C5</accession>
<protein>
    <submittedName>
        <fullName evidence="2">Uncharacterized protein</fullName>
    </submittedName>
</protein>
<dbReference type="Proteomes" id="UP000051790">
    <property type="component" value="Unassembled WGS sequence"/>
</dbReference>
<keyword evidence="1" id="KW-1133">Transmembrane helix</keyword>
<proteinExistence type="predicted"/>
<evidence type="ECO:0000256" key="1">
    <source>
        <dbReference type="SAM" id="Phobius"/>
    </source>
</evidence>
<gene>
    <name evidence="2" type="ORF">FD01_GL002657</name>
</gene>
<organism evidence="2 3">
    <name type="scientific">Lacticaseibacillus manihotivorans DSM 13343 = JCM 12514</name>
    <dbReference type="NCBI Taxonomy" id="1423769"/>
    <lineage>
        <taxon>Bacteria</taxon>
        <taxon>Bacillati</taxon>
        <taxon>Bacillota</taxon>
        <taxon>Bacilli</taxon>
        <taxon>Lactobacillales</taxon>
        <taxon>Lactobacillaceae</taxon>
        <taxon>Lacticaseibacillus</taxon>
    </lineage>
</organism>
<keyword evidence="3" id="KW-1185">Reference proteome</keyword>
<feature type="transmembrane region" description="Helical" evidence="1">
    <location>
        <begin position="28"/>
        <end position="48"/>
    </location>
</feature>
<name>A0A0R1R5C5_9LACO</name>